<organism evidence="1 2">
    <name type="scientific">Enterococcus entomosocium</name>
    <dbReference type="NCBI Taxonomy" id="3034352"/>
    <lineage>
        <taxon>Bacteria</taxon>
        <taxon>Bacillati</taxon>
        <taxon>Bacillota</taxon>
        <taxon>Bacilli</taxon>
        <taxon>Lactobacillales</taxon>
        <taxon>Enterococcaceae</taxon>
        <taxon>Enterococcus</taxon>
    </lineage>
</organism>
<protein>
    <submittedName>
        <fullName evidence="1">Methionine biosynthesis PLP-dependent protein</fullName>
        <ecNumber evidence="1">2.5.1.48</ecNumber>
    </submittedName>
</protein>
<dbReference type="Gene3D" id="3.40.640.10">
    <property type="entry name" value="Type I PLP-dependent aspartate aminotransferase-like (Major domain)"/>
    <property type="match status" value="1"/>
</dbReference>
<dbReference type="GO" id="GO:0003962">
    <property type="term" value="F:cystathionine gamma-synthase activity"/>
    <property type="evidence" value="ECO:0007669"/>
    <property type="project" value="UniProtKB-EC"/>
</dbReference>
<accession>A0ABV3MF25</accession>
<evidence type="ECO:0000313" key="1">
    <source>
        <dbReference type="EMBL" id="MEW3467055.1"/>
    </source>
</evidence>
<dbReference type="SUPFAM" id="SSF53383">
    <property type="entry name" value="PLP-dependent transferases"/>
    <property type="match status" value="1"/>
</dbReference>
<reference evidence="1 2" key="1">
    <citation type="submission" date="2024-05" db="EMBL/GenBank/DDBJ databases">
        <title>Human gut microbiome strain richness.</title>
        <authorList>
            <person name="Chen-Liaw A."/>
        </authorList>
    </citation>
    <scope>NUCLEOTIDE SEQUENCE [LARGE SCALE GENOMIC DNA]</scope>
    <source>
        <strain evidence="1 2">J1100102st1_G3_J1100102_180507</strain>
    </source>
</reference>
<dbReference type="InterPro" id="IPR015421">
    <property type="entry name" value="PyrdxlP-dep_Trfase_major"/>
</dbReference>
<evidence type="ECO:0000313" key="2">
    <source>
        <dbReference type="Proteomes" id="UP001554047"/>
    </source>
</evidence>
<dbReference type="Proteomes" id="UP001554047">
    <property type="component" value="Unassembled WGS sequence"/>
</dbReference>
<comment type="caution">
    <text evidence="1">The sequence shown here is derived from an EMBL/GenBank/DDBJ whole genome shotgun (WGS) entry which is preliminary data.</text>
</comment>
<gene>
    <name evidence="1" type="ORF">AB1I55_13220</name>
</gene>
<feature type="non-terminal residue" evidence="1">
    <location>
        <position position="43"/>
    </location>
</feature>
<keyword evidence="1" id="KW-0808">Transferase</keyword>
<dbReference type="EMBL" id="JBFDTB010000024">
    <property type="protein sequence ID" value="MEW3467055.1"/>
    <property type="molecule type" value="Genomic_DNA"/>
</dbReference>
<name>A0ABV3MF25_9ENTE</name>
<dbReference type="InterPro" id="IPR015424">
    <property type="entry name" value="PyrdxlP-dep_Trfase"/>
</dbReference>
<keyword evidence="2" id="KW-1185">Reference proteome</keyword>
<sequence>MHFNTKVIHGGISEDELTGAVSVPIYQTSTYRQNALGQPKQYE</sequence>
<dbReference type="EC" id="2.5.1.48" evidence="1"/>
<proteinExistence type="predicted"/>